<comment type="caution">
    <text evidence="1">The sequence shown here is derived from an EMBL/GenBank/DDBJ whole genome shotgun (WGS) entry which is preliminary data.</text>
</comment>
<sequence>MTSPVMKALIRADYARGKVQSVPAKAGTQFCRRNWAPAFAGARNAMGLCLITVSGSKHRVSPRP</sequence>
<organism evidence="1 2">
    <name type="scientific">Sphingobium indicum</name>
    <dbReference type="NCBI Taxonomy" id="332055"/>
    <lineage>
        <taxon>Bacteria</taxon>
        <taxon>Pseudomonadati</taxon>
        <taxon>Pseudomonadota</taxon>
        <taxon>Alphaproteobacteria</taxon>
        <taxon>Sphingomonadales</taxon>
        <taxon>Sphingomonadaceae</taxon>
        <taxon>Sphingobium</taxon>
    </lineage>
</organism>
<reference evidence="1 2" key="1">
    <citation type="submission" date="2019-02" db="EMBL/GenBank/DDBJ databases">
        <authorList>
            <person name="Feng G."/>
        </authorList>
    </citation>
    <scope>NUCLEOTIDE SEQUENCE [LARGE SCALE GENOMIC DNA]</scope>
    <source>
        <strain evidence="1 2">DSM 26779</strain>
    </source>
</reference>
<evidence type="ECO:0000313" key="1">
    <source>
        <dbReference type="EMBL" id="RYL98483.1"/>
    </source>
</evidence>
<gene>
    <name evidence="1" type="ORF">EWH08_16610</name>
</gene>
<dbReference type="AlphaFoldDB" id="A0A4Q4IXV0"/>
<name>A0A4Q4IXV0_9SPHN</name>
<accession>A0A4Q4IXV0</accession>
<dbReference type="EMBL" id="SEOM01000008">
    <property type="protein sequence ID" value="RYL98483.1"/>
    <property type="molecule type" value="Genomic_DNA"/>
</dbReference>
<evidence type="ECO:0000313" key="2">
    <source>
        <dbReference type="Proteomes" id="UP000292734"/>
    </source>
</evidence>
<protein>
    <submittedName>
        <fullName evidence="1">Uncharacterized protein</fullName>
    </submittedName>
</protein>
<proteinExistence type="predicted"/>
<dbReference type="Proteomes" id="UP000292734">
    <property type="component" value="Unassembled WGS sequence"/>
</dbReference>